<organism evidence="1 2">
    <name type="scientific">Dimorphilus gyrociliatus</name>
    <dbReference type="NCBI Taxonomy" id="2664684"/>
    <lineage>
        <taxon>Eukaryota</taxon>
        <taxon>Metazoa</taxon>
        <taxon>Spiralia</taxon>
        <taxon>Lophotrochozoa</taxon>
        <taxon>Annelida</taxon>
        <taxon>Polychaeta</taxon>
        <taxon>Polychaeta incertae sedis</taxon>
        <taxon>Dinophilidae</taxon>
        <taxon>Dimorphilus</taxon>
    </lineage>
</organism>
<proteinExistence type="predicted"/>
<protein>
    <submittedName>
        <fullName evidence="1">DgyrCDS14548</fullName>
    </submittedName>
</protein>
<evidence type="ECO:0000313" key="1">
    <source>
        <dbReference type="EMBL" id="CAD5126411.1"/>
    </source>
</evidence>
<accession>A0A7I8WDZ6</accession>
<comment type="caution">
    <text evidence="1">The sequence shown here is derived from an EMBL/GenBank/DDBJ whole genome shotgun (WGS) entry which is preliminary data.</text>
</comment>
<sequence length="225" mass="25020">MYCFKYTNTPDIESGLNLVIKDVYIDETVGFQYVNVFTKGQDQGQPNDCSSMVISLKNETSIILTIRLDEVIGNKRISSISVTSPAILSKVLSNSVTLISCTDWTHFWIELSETLITIGMGKGYGSFILASIRTAITLDIRQILIKNGLTNKINHFAITDTEGRKVKSSNTQCQSNAYYATLDGHPSTCVPLEETSNIIEYTLTNGNGIRSNDTNCKLIFHLKMR</sequence>
<reference evidence="1 2" key="1">
    <citation type="submission" date="2020-08" db="EMBL/GenBank/DDBJ databases">
        <authorList>
            <person name="Hejnol A."/>
        </authorList>
    </citation>
    <scope>NUCLEOTIDE SEQUENCE [LARGE SCALE GENOMIC DNA]</scope>
</reference>
<name>A0A7I8WDZ6_9ANNE</name>
<gene>
    <name evidence="1" type="ORF">DGYR_LOCUS13656</name>
</gene>
<dbReference type="EMBL" id="CAJFCJ010000046">
    <property type="protein sequence ID" value="CAD5126411.1"/>
    <property type="molecule type" value="Genomic_DNA"/>
</dbReference>
<dbReference type="Proteomes" id="UP000549394">
    <property type="component" value="Unassembled WGS sequence"/>
</dbReference>
<dbReference type="AlphaFoldDB" id="A0A7I8WDZ6"/>
<evidence type="ECO:0000313" key="2">
    <source>
        <dbReference type="Proteomes" id="UP000549394"/>
    </source>
</evidence>
<keyword evidence="2" id="KW-1185">Reference proteome</keyword>